<feature type="signal peptide" evidence="1">
    <location>
        <begin position="1"/>
        <end position="19"/>
    </location>
</feature>
<evidence type="ECO:0000313" key="2">
    <source>
        <dbReference type="EMBL" id="MEL4454713.1"/>
    </source>
</evidence>
<dbReference type="EMBL" id="JBCDNA010000001">
    <property type="protein sequence ID" value="MEL4454713.1"/>
    <property type="molecule type" value="Genomic_DNA"/>
</dbReference>
<comment type="caution">
    <text evidence="2">The sequence shown here is derived from an EMBL/GenBank/DDBJ whole genome shotgun (WGS) entry which is preliminary data.</text>
</comment>
<proteinExistence type="predicted"/>
<protein>
    <recommendedName>
        <fullName evidence="4">Periplasmic chaperone for outer membrane proteins Skp</fullName>
    </recommendedName>
</protein>
<name>A0ABU9KX05_9FLAO</name>
<sequence>MKKITLLITAFLTFNLSFAQDDMAEEIAMMQEIFGVEKASIMEQNIDLSGVNSDAFWKLYDEYEKQRQELGMARIELLQKYTTKKGALTNQQAKDLMAEAVPLRSAGDKLILNYTKRIEKATNALVSVQFYQIENYISDGIRFAILNNIDFIQDKK</sequence>
<organism evidence="2 3">
    <name type="scientific">Lutimonas vermicola</name>
    <dbReference type="NCBI Taxonomy" id="414288"/>
    <lineage>
        <taxon>Bacteria</taxon>
        <taxon>Pseudomonadati</taxon>
        <taxon>Bacteroidota</taxon>
        <taxon>Flavobacteriia</taxon>
        <taxon>Flavobacteriales</taxon>
        <taxon>Flavobacteriaceae</taxon>
        <taxon>Lutimonas</taxon>
    </lineage>
</organism>
<reference evidence="2 3" key="1">
    <citation type="submission" date="2024-04" db="EMBL/GenBank/DDBJ databases">
        <title>whole genome sequencing of Lutimonas vermicola strain IMCC1616.</title>
        <authorList>
            <person name="Bae S.S."/>
        </authorList>
    </citation>
    <scope>NUCLEOTIDE SEQUENCE [LARGE SCALE GENOMIC DNA]</scope>
    <source>
        <strain evidence="2 3">IMCC1616</strain>
    </source>
</reference>
<feature type="chain" id="PRO_5045845737" description="Periplasmic chaperone for outer membrane proteins Skp" evidence="1">
    <location>
        <begin position="20"/>
        <end position="156"/>
    </location>
</feature>
<evidence type="ECO:0000313" key="3">
    <source>
        <dbReference type="Proteomes" id="UP001474120"/>
    </source>
</evidence>
<gene>
    <name evidence="2" type="ORF">AABB81_02315</name>
</gene>
<evidence type="ECO:0008006" key="4">
    <source>
        <dbReference type="Google" id="ProtNLM"/>
    </source>
</evidence>
<keyword evidence="3" id="KW-1185">Reference proteome</keyword>
<keyword evidence="1" id="KW-0732">Signal</keyword>
<evidence type="ECO:0000256" key="1">
    <source>
        <dbReference type="SAM" id="SignalP"/>
    </source>
</evidence>
<accession>A0ABU9KX05</accession>
<dbReference type="RefSeq" id="WP_342158330.1">
    <property type="nucleotide sequence ID" value="NZ_JBCDNA010000001.1"/>
</dbReference>
<dbReference type="Proteomes" id="UP001474120">
    <property type="component" value="Unassembled WGS sequence"/>
</dbReference>